<dbReference type="AlphaFoldDB" id="A0A2G6MTA3"/>
<accession>A0A2G6MTA3</accession>
<protein>
    <submittedName>
        <fullName evidence="1">Uncharacterized protein</fullName>
    </submittedName>
</protein>
<name>A0A2G6MTA3_9BACT</name>
<dbReference type="Proteomes" id="UP000231203">
    <property type="component" value="Unassembled WGS sequence"/>
</dbReference>
<organism evidence="1 2">
    <name type="scientific">Desulfobacter postgatei</name>
    <dbReference type="NCBI Taxonomy" id="2293"/>
    <lineage>
        <taxon>Bacteria</taxon>
        <taxon>Pseudomonadati</taxon>
        <taxon>Thermodesulfobacteriota</taxon>
        <taxon>Desulfobacteria</taxon>
        <taxon>Desulfobacterales</taxon>
        <taxon>Desulfobacteraceae</taxon>
        <taxon>Desulfobacter</taxon>
    </lineage>
</organism>
<gene>
    <name evidence="1" type="ORF">CSA25_01015</name>
</gene>
<dbReference type="EMBL" id="PDTI01000010">
    <property type="protein sequence ID" value="PIE63323.1"/>
    <property type="molecule type" value="Genomic_DNA"/>
</dbReference>
<reference evidence="1 2" key="1">
    <citation type="submission" date="2017-10" db="EMBL/GenBank/DDBJ databases">
        <title>Novel microbial diversity and functional potential in the marine mammal oral microbiome.</title>
        <authorList>
            <person name="Dudek N.K."/>
            <person name="Sun C.L."/>
            <person name="Burstein D."/>
            <person name="Kantor R.S."/>
            <person name="Aliaga Goltsman D.S."/>
            <person name="Bik E.M."/>
            <person name="Thomas B.C."/>
            <person name="Banfield J.F."/>
            <person name="Relman D.A."/>
        </authorList>
    </citation>
    <scope>NUCLEOTIDE SEQUENCE [LARGE SCALE GENOMIC DNA]</scope>
    <source>
        <strain evidence="1">DOLJORAL78_47_202</strain>
    </source>
</reference>
<comment type="caution">
    <text evidence="1">The sequence shown here is derived from an EMBL/GenBank/DDBJ whole genome shotgun (WGS) entry which is preliminary data.</text>
</comment>
<evidence type="ECO:0000313" key="2">
    <source>
        <dbReference type="Proteomes" id="UP000231203"/>
    </source>
</evidence>
<proteinExistence type="predicted"/>
<evidence type="ECO:0000313" key="1">
    <source>
        <dbReference type="EMBL" id="PIE63323.1"/>
    </source>
</evidence>
<sequence>MYCSENGFPQLKNYQTQCKDLYFYFDDIDYGFMNIRLQTWFPYHIQICLNGREWLCRGLEHAGIDFLVHGNKFLYIADYRKAQQLLDEQLNTQFTKLLNGFSQRIFPDMEKILGPHLSYYWTLWQSQWATDLTFDTPGSLGAIMESLVHHAHITGTSSRVLRYLDRPLTKSGKPYASASDSVMTRVTSFKSVFDN</sequence>